<comment type="caution">
    <text evidence="2">The sequence shown here is derived from an EMBL/GenBank/DDBJ whole genome shotgun (WGS) entry which is preliminary data.</text>
</comment>
<evidence type="ECO:0000313" key="3">
    <source>
        <dbReference type="Proteomes" id="UP000005945"/>
    </source>
</evidence>
<dbReference type="HOGENOM" id="CLU_3251805_0_0_9"/>
<proteinExistence type="predicted"/>
<gene>
    <name evidence="2" type="ORF">FAEPRAM212_00279</name>
</gene>
<dbReference type="Proteomes" id="UP000005945">
    <property type="component" value="Unassembled WGS sequence"/>
</dbReference>
<organism evidence="2 3">
    <name type="scientific">Faecalibacterium prausnitzii M21/2</name>
    <dbReference type="NCBI Taxonomy" id="411485"/>
    <lineage>
        <taxon>Bacteria</taxon>
        <taxon>Bacillati</taxon>
        <taxon>Bacillota</taxon>
        <taxon>Clostridia</taxon>
        <taxon>Eubacteriales</taxon>
        <taxon>Oscillospiraceae</taxon>
        <taxon>Faecalibacterium</taxon>
    </lineage>
</organism>
<evidence type="ECO:0000313" key="2">
    <source>
        <dbReference type="EMBL" id="EDP22969.1"/>
    </source>
</evidence>
<accession>A8S6Q6</accession>
<name>A8S6Q6_9FIRM</name>
<reference evidence="2 3" key="1">
    <citation type="submission" date="2007-09" db="EMBL/GenBank/DDBJ databases">
        <title>Draft genome sequence of Faecalibacterium prausnitzii M21/2.</title>
        <authorList>
            <person name="Sudarsanam P."/>
            <person name="Ley R."/>
            <person name="Guruge J."/>
            <person name="Turnbaugh P.J."/>
            <person name="Mahowald M."/>
            <person name="Liep D."/>
            <person name="Gordon J."/>
        </authorList>
    </citation>
    <scope>NUCLEOTIDE SEQUENCE [LARGE SCALE GENOMIC DNA]</scope>
    <source>
        <strain evidence="2 3">M21/2</strain>
    </source>
</reference>
<reference evidence="2 3" key="2">
    <citation type="submission" date="2007-09" db="EMBL/GenBank/DDBJ databases">
        <authorList>
            <person name="Fulton L."/>
            <person name="Clifton S."/>
            <person name="Fulton B."/>
            <person name="Xu J."/>
            <person name="Minx P."/>
            <person name="Pepin K.H."/>
            <person name="Johnson M."/>
            <person name="Thiruvilangam P."/>
            <person name="Bhonagiri V."/>
            <person name="Nash W.E."/>
            <person name="Mardis E.R."/>
            <person name="Wilson R.K."/>
        </authorList>
    </citation>
    <scope>NUCLEOTIDE SEQUENCE [LARGE SCALE GENOMIC DNA]</scope>
    <source>
        <strain evidence="2 3">M21/2</strain>
    </source>
</reference>
<protein>
    <submittedName>
        <fullName evidence="2">Uncharacterized protein</fullName>
    </submittedName>
</protein>
<evidence type="ECO:0000256" key="1">
    <source>
        <dbReference type="SAM" id="MobiDB-lite"/>
    </source>
</evidence>
<dbReference type="EMBL" id="ABED02000014">
    <property type="protein sequence ID" value="EDP22969.1"/>
    <property type="molecule type" value="Genomic_DNA"/>
</dbReference>
<sequence length="42" mass="4977">MTEKARDSTIKKIIELSQMKDEKDSQRIGRLRTSKDGRRLWA</sequence>
<feature type="region of interest" description="Disordered" evidence="1">
    <location>
        <begin position="19"/>
        <end position="42"/>
    </location>
</feature>
<dbReference type="AlphaFoldDB" id="A8S6Q6"/>